<name>A0ABW1AGK0_9ACTN</name>
<dbReference type="Proteomes" id="UP001596074">
    <property type="component" value="Unassembled WGS sequence"/>
</dbReference>
<dbReference type="InterPro" id="IPR050109">
    <property type="entry name" value="HTH-type_TetR-like_transc_reg"/>
</dbReference>
<dbReference type="RefSeq" id="WP_378290938.1">
    <property type="nucleotide sequence ID" value="NZ_JBHSON010000118.1"/>
</dbReference>
<evidence type="ECO:0000313" key="6">
    <source>
        <dbReference type="EMBL" id="MFC5753673.1"/>
    </source>
</evidence>
<keyword evidence="2 4" id="KW-0238">DNA-binding</keyword>
<feature type="domain" description="HTH tetR-type" evidence="5">
    <location>
        <begin position="13"/>
        <end position="73"/>
    </location>
</feature>
<feature type="DNA-binding region" description="H-T-H motif" evidence="4">
    <location>
        <begin position="36"/>
        <end position="55"/>
    </location>
</feature>
<dbReference type="PANTHER" id="PTHR30055:SF234">
    <property type="entry name" value="HTH-TYPE TRANSCRIPTIONAL REGULATOR BETI"/>
    <property type="match status" value="1"/>
</dbReference>
<reference evidence="7" key="1">
    <citation type="journal article" date="2019" name="Int. J. Syst. Evol. Microbiol.">
        <title>The Global Catalogue of Microorganisms (GCM) 10K type strain sequencing project: providing services to taxonomists for standard genome sequencing and annotation.</title>
        <authorList>
            <consortium name="The Broad Institute Genomics Platform"/>
            <consortium name="The Broad Institute Genome Sequencing Center for Infectious Disease"/>
            <person name="Wu L."/>
            <person name="Ma J."/>
        </authorList>
    </citation>
    <scope>NUCLEOTIDE SEQUENCE [LARGE SCALE GENOMIC DNA]</scope>
    <source>
        <strain evidence="7">KCTC 42087</strain>
    </source>
</reference>
<dbReference type="InterPro" id="IPR009057">
    <property type="entry name" value="Homeodomain-like_sf"/>
</dbReference>
<evidence type="ECO:0000256" key="1">
    <source>
        <dbReference type="ARBA" id="ARBA00023015"/>
    </source>
</evidence>
<dbReference type="Gene3D" id="1.10.357.10">
    <property type="entry name" value="Tetracycline Repressor, domain 2"/>
    <property type="match status" value="1"/>
</dbReference>
<dbReference type="SUPFAM" id="SSF48498">
    <property type="entry name" value="Tetracyclin repressor-like, C-terminal domain"/>
    <property type="match status" value="1"/>
</dbReference>
<keyword evidence="1" id="KW-0805">Transcription regulation</keyword>
<comment type="caution">
    <text evidence="6">The sequence shown here is derived from an EMBL/GenBank/DDBJ whole genome shotgun (WGS) entry which is preliminary data.</text>
</comment>
<evidence type="ECO:0000256" key="2">
    <source>
        <dbReference type="ARBA" id="ARBA00023125"/>
    </source>
</evidence>
<evidence type="ECO:0000256" key="3">
    <source>
        <dbReference type="ARBA" id="ARBA00023163"/>
    </source>
</evidence>
<dbReference type="SUPFAM" id="SSF46689">
    <property type="entry name" value="Homeodomain-like"/>
    <property type="match status" value="1"/>
</dbReference>
<dbReference type="PROSITE" id="PS50977">
    <property type="entry name" value="HTH_TETR_2"/>
    <property type="match status" value="1"/>
</dbReference>
<dbReference type="PANTHER" id="PTHR30055">
    <property type="entry name" value="HTH-TYPE TRANSCRIPTIONAL REGULATOR RUTR"/>
    <property type="match status" value="1"/>
</dbReference>
<accession>A0ABW1AGK0</accession>
<protein>
    <submittedName>
        <fullName evidence="6">TetR/AcrR family transcriptional regulator</fullName>
    </submittedName>
</protein>
<evidence type="ECO:0000313" key="7">
    <source>
        <dbReference type="Proteomes" id="UP001596074"/>
    </source>
</evidence>
<dbReference type="Pfam" id="PF00440">
    <property type="entry name" value="TetR_N"/>
    <property type="match status" value="1"/>
</dbReference>
<proteinExistence type="predicted"/>
<organism evidence="6 7">
    <name type="scientific">Actinomadura rugatobispora</name>
    <dbReference type="NCBI Taxonomy" id="1994"/>
    <lineage>
        <taxon>Bacteria</taxon>
        <taxon>Bacillati</taxon>
        <taxon>Actinomycetota</taxon>
        <taxon>Actinomycetes</taxon>
        <taxon>Streptosporangiales</taxon>
        <taxon>Thermomonosporaceae</taxon>
        <taxon>Actinomadura</taxon>
    </lineage>
</organism>
<evidence type="ECO:0000259" key="5">
    <source>
        <dbReference type="PROSITE" id="PS50977"/>
    </source>
</evidence>
<sequence length="216" mass="24405">MAPKTDRRTQHSAESRRRILRAAAEISAERGYDGTSVALVTKRSGLPASSVYWHFGSKDELLAEVIEHSYREWLPDRPRWEPPEPGTDRIDHLRRALREAGQSFAERPEFMRLGLMLLLERRAEEPAARARFQRIREEMLAAMGEWWAAVLPPDLLERRPEVPALLARLNMAASDGLYAMSAAEPDTLDIDALQELLALALDSVADRLAREVAADL</sequence>
<gene>
    <name evidence="6" type="ORF">ACFPZN_49335</name>
</gene>
<dbReference type="InterPro" id="IPR001647">
    <property type="entry name" value="HTH_TetR"/>
</dbReference>
<dbReference type="InterPro" id="IPR036271">
    <property type="entry name" value="Tet_transcr_reg_TetR-rel_C_sf"/>
</dbReference>
<dbReference type="EMBL" id="JBHSON010000118">
    <property type="protein sequence ID" value="MFC5753673.1"/>
    <property type="molecule type" value="Genomic_DNA"/>
</dbReference>
<evidence type="ECO:0000256" key="4">
    <source>
        <dbReference type="PROSITE-ProRule" id="PRU00335"/>
    </source>
</evidence>
<dbReference type="PRINTS" id="PR00455">
    <property type="entry name" value="HTHTETR"/>
</dbReference>
<keyword evidence="7" id="KW-1185">Reference proteome</keyword>
<keyword evidence="3" id="KW-0804">Transcription</keyword>